<dbReference type="EMBL" id="BARS01036339">
    <property type="protein sequence ID" value="GAG14752.1"/>
    <property type="molecule type" value="Genomic_DNA"/>
</dbReference>
<organism evidence="1">
    <name type="scientific">marine sediment metagenome</name>
    <dbReference type="NCBI Taxonomy" id="412755"/>
    <lineage>
        <taxon>unclassified sequences</taxon>
        <taxon>metagenomes</taxon>
        <taxon>ecological metagenomes</taxon>
    </lineage>
</organism>
<sequence>MGRHDVQLVLDAEVRERLEARLQDGDIGLGAGEDGYTGHGLIVGLEGRRVKGWPLLHSRLLGGGGDVAAV</sequence>
<evidence type="ECO:0000313" key="1">
    <source>
        <dbReference type="EMBL" id="GAG14752.1"/>
    </source>
</evidence>
<dbReference type="AlphaFoldDB" id="X0VUD3"/>
<reference evidence="1" key="1">
    <citation type="journal article" date="2014" name="Front. Microbiol.">
        <title>High frequency of phylogenetically diverse reductive dehalogenase-homologous genes in deep subseafloor sedimentary metagenomes.</title>
        <authorList>
            <person name="Kawai M."/>
            <person name="Futagami T."/>
            <person name="Toyoda A."/>
            <person name="Takaki Y."/>
            <person name="Nishi S."/>
            <person name="Hori S."/>
            <person name="Arai W."/>
            <person name="Tsubouchi T."/>
            <person name="Morono Y."/>
            <person name="Uchiyama I."/>
            <person name="Ito T."/>
            <person name="Fujiyama A."/>
            <person name="Inagaki F."/>
            <person name="Takami H."/>
        </authorList>
    </citation>
    <scope>NUCLEOTIDE SEQUENCE</scope>
    <source>
        <strain evidence="1">Expedition CK06-06</strain>
    </source>
</reference>
<feature type="non-terminal residue" evidence="1">
    <location>
        <position position="70"/>
    </location>
</feature>
<comment type="caution">
    <text evidence="1">The sequence shown here is derived from an EMBL/GenBank/DDBJ whole genome shotgun (WGS) entry which is preliminary data.</text>
</comment>
<proteinExistence type="predicted"/>
<accession>X0VUD3</accession>
<name>X0VUD3_9ZZZZ</name>
<gene>
    <name evidence="1" type="ORF">S01H1_55874</name>
</gene>
<protein>
    <submittedName>
        <fullName evidence="1">Uncharacterized protein</fullName>
    </submittedName>
</protein>